<dbReference type="EMBL" id="UZAG01016200">
    <property type="protein sequence ID" value="VDO26656.1"/>
    <property type="molecule type" value="Genomic_DNA"/>
</dbReference>
<dbReference type="Proteomes" id="UP000280834">
    <property type="component" value="Unassembled WGS sequence"/>
</dbReference>
<keyword evidence="2" id="KW-1185">Reference proteome</keyword>
<protein>
    <submittedName>
        <fullName evidence="1">Uncharacterized protein</fullName>
    </submittedName>
</protein>
<feature type="non-terminal residue" evidence="1">
    <location>
        <position position="127"/>
    </location>
</feature>
<gene>
    <name evidence="1" type="ORF">BTMF_LOCUS8020</name>
</gene>
<proteinExistence type="predicted"/>
<reference evidence="1 2" key="1">
    <citation type="submission" date="2018-11" db="EMBL/GenBank/DDBJ databases">
        <authorList>
            <consortium name="Pathogen Informatics"/>
        </authorList>
    </citation>
    <scope>NUCLEOTIDE SEQUENCE [LARGE SCALE GENOMIC DNA]</scope>
</reference>
<name>A0A3P7TXG3_9BILA</name>
<evidence type="ECO:0000313" key="1">
    <source>
        <dbReference type="EMBL" id="VDO26656.1"/>
    </source>
</evidence>
<accession>A0A3P7TXG3</accession>
<evidence type="ECO:0000313" key="2">
    <source>
        <dbReference type="Proteomes" id="UP000280834"/>
    </source>
</evidence>
<sequence length="127" mass="14829">MITGMSSTGRIFFISVRIEEMLDILVLPVELTVTLRVCGSTSLLNFILAALYSLQYCSFNSHRLKRLGLVEDRDKILYCKLINCINRKPYIFQKQLEAESQKINQPNRRRRKRQLQHAVLPKQAYIV</sequence>
<organism evidence="1 2">
    <name type="scientific">Brugia timori</name>
    <dbReference type="NCBI Taxonomy" id="42155"/>
    <lineage>
        <taxon>Eukaryota</taxon>
        <taxon>Metazoa</taxon>
        <taxon>Ecdysozoa</taxon>
        <taxon>Nematoda</taxon>
        <taxon>Chromadorea</taxon>
        <taxon>Rhabditida</taxon>
        <taxon>Spirurina</taxon>
        <taxon>Spiruromorpha</taxon>
        <taxon>Filarioidea</taxon>
        <taxon>Onchocercidae</taxon>
        <taxon>Brugia</taxon>
    </lineage>
</organism>
<dbReference type="AlphaFoldDB" id="A0A3P7TXG3"/>